<dbReference type="Proteomes" id="UP000282957">
    <property type="component" value="Unassembled WGS sequence"/>
</dbReference>
<dbReference type="EMBL" id="SACL01000011">
    <property type="protein sequence ID" value="RVT91397.1"/>
    <property type="molecule type" value="Genomic_DNA"/>
</dbReference>
<keyword evidence="2" id="KW-1185">Reference proteome</keyword>
<evidence type="ECO:0000313" key="1">
    <source>
        <dbReference type="EMBL" id="RVT91397.1"/>
    </source>
</evidence>
<evidence type="ECO:0000313" key="2">
    <source>
        <dbReference type="Proteomes" id="UP000282957"/>
    </source>
</evidence>
<organism evidence="1 2">
    <name type="scientific">Rhodovarius crocodyli</name>
    <dbReference type="NCBI Taxonomy" id="1979269"/>
    <lineage>
        <taxon>Bacteria</taxon>
        <taxon>Pseudomonadati</taxon>
        <taxon>Pseudomonadota</taxon>
        <taxon>Alphaproteobacteria</taxon>
        <taxon>Acetobacterales</taxon>
        <taxon>Roseomonadaceae</taxon>
        <taxon>Rhodovarius</taxon>
    </lineage>
</organism>
<dbReference type="RefSeq" id="WP_127789814.1">
    <property type="nucleotide sequence ID" value="NZ_SACL01000011.1"/>
</dbReference>
<accession>A0A437M131</accession>
<comment type="caution">
    <text evidence="1">The sequence shown here is derived from an EMBL/GenBank/DDBJ whole genome shotgun (WGS) entry which is preliminary data.</text>
</comment>
<gene>
    <name evidence="1" type="ORF">EOD42_22340</name>
</gene>
<reference evidence="1 2" key="1">
    <citation type="submission" date="2019-01" db="EMBL/GenBank/DDBJ databases">
        <authorList>
            <person name="Chen W.-M."/>
        </authorList>
    </citation>
    <scope>NUCLEOTIDE SEQUENCE [LARGE SCALE GENOMIC DNA]</scope>
    <source>
        <strain evidence="1 2">CCP-6</strain>
    </source>
</reference>
<proteinExistence type="predicted"/>
<dbReference type="OrthoDB" id="8914128at2"/>
<name>A0A437M131_9PROT</name>
<sequence>MGDPVLEAGRRPVLRALLRCYECAEDGQDTDVGRDMLGKLVAAGWLTKDGRNRWQFTIAGQAIVTAIDAIPGMRDVVEERAVVLPIGSKTPVADMLEACAREGRVVPPGTYHPERDLNLHGATLIGSGPGRSVIRFFPPFEDWGGNLG</sequence>
<protein>
    <submittedName>
        <fullName evidence="1">Uncharacterized protein</fullName>
    </submittedName>
</protein>
<dbReference type="AlphaFoldDB" id="A0A437M131"/>